<protein>
    <recommendedName>
        <fullName evidence="1">Reverse transcriptase domain-containing protein</fullName>
    </recommendedName>
</protein>
<dbReference type="SUPFAM" id="SSF56672">
    <property type="entry name" value="DNA/RNA polymerases"/>
    <property type="match status" value="1"/>
</dbReference>
<keyword evidence="3" id="KW-1185">Reference proteome</keyword>
<name>A0A8C4T6I6_ERPCA</name>
<proteinExistence type="predicted"/>
<reference evidence="2" key="2">
    <citation type="submission" date="2025-09" db="UniProtKB">
        <authorList>
            <consortium name="Ensembl"/>
        </authorList>
    </citation>
    <scope>IDENTIFICATION</scope>
</reference>
<organism evidence="2 3">
    <name type="scientific">Erpetoichthys calabaricus</name>
    <name type="common">Rope fish</name>
    <name type="synonym">Calamoichthys calabaricus</name>
    <dbReference type="NCBI Taxonomy" id="27687"/>
    <lineage>
        <taxon>Eukaryota</taxon>
        <taxon>Metazoa</taxon>
        <taxon>Chordata</taxon>
        <taxon>Craniata</taxon>
        <taxon>Vertebrata</taxon>
        <taxon>Euteleostomi</taxon>
        <taxon>Actinopterygii</taxon>
        <taxon>Polypteriformes</taxon>
        <taxon>Polypteridae</taxon>
        <taxon>Erpetoichthys</taxon>
    </lineage>
</organism>
<sequence length="197" mass="22096">MAQYLIAAFDTIDQSILLHRLENDVGLTGTVLAWSYFCNRTLRVMLDDFSSESVPLPCGVPQGSILGPLLFSIYILPLGAIFRKHAISYHLYADDCQIYFSLKSTDSTKPLLNCLSDIKDWLAVNFLHLNDSKTEVIVFSPDRKQTLPLGLDFLPIPVTSSLKTSLSPKHIVFQIFVYATKPNILKVMVIEGQSLSW</sequence>
<evidence type="ECO:0000313" key="2">
    <source>
        <dbReference type="Ensembl" id="ENSECRP00000026906.1"/>
    </source>
</evidence>
<dbReference type="AlphaFoldDB" id="A0A8C4T6I6"/>
<evidence type="ECO:0000259" key="1">
    <source>
        <dbReference type="PROSITE" id="PS50878"/>
    </source>
</evidence>
<dbReference type="PROSITE" id="PS50878">
    <property type="entry name" value="RT_POL"/>
    <property type="match status" value="1"/>
</dbReference>
<dbReference type="PANTHER" id="PTHR33332">
    <property type="entry name" value="REVERSE TRANSCRIPTASE DOMAIN-CONTAINING PROTEIN"/>
    <property type="match status" value="1"/>
</dbReference>
<dbReference type="Pfam" id="PF00078">
    <property type="entry name" value="RVT_1"/>
    <property type="match status" value="1"/>
</dbReference>
<accession>A0A8C4T6I6</accession>
<dbReference type="InterPro" id="IPR000477">
    <property type="entry name" value="RT_dom"/>
</dbReference>
<feature type="domain" description="Reverse transcriptase" evidence="1">
    <location>
        <begin position="1"/>
        <end position="153"/>
    </location>
</feature>
<dbReference type="GeneTree" id="ENSGT01150000286909"/>
<reference evidence="2" key="1">
    <citation type="submission" date="2025-08" db="UniProtKB">
        <authorList>
            <consortium name="Ensembl"/>
        </authorList>
    </citation>
    <scope>IDENTIFICATION</scope>
</reference>
<dbReference type="Ensembl" id="ENSECRT00000027473.1">
    <property type="protein sequence ID" value="ENSECRP00000026906.1"/>
    <property type="gene ID" value="ENSECRG00000018186.1"/>
</dbReference>
<dbReference type="InterPro" id="IPR043502">
    <property type="entry name" value="DNA/RNA_pol_sf"/>
</dbReference>
<evidence type="ECO:0000313" key="3">
    <source>
        <dbReference type="Proteomes" id="UP000694620"/>
    </source>
</evidence>
<dbReference type="Proteomes" id="UP000694620">
    <property type="component" value="Unassembled WGS sequence"/>
</dbReference>